<keyword evidence="4" id="KW-0472">Membrane</keyword>
<dbReference type="InterPro" id="IPR007203">
    <property type="entry name" value="ORMDL"/>
</dbReference>
<dbReference type="GO" id="GO:0005789">
    <property type="term" value="C:endoplasmic reticulum membrane"/>
    <property type="evidence" value="ECO:0007669"/>
    <property type="project" value="InterPro"/>
</dbReference>
<keyword evidence="2" id="KW-0812">Transmembrane</keyword>
<reference evidence="5" key="1">
    <citation type="submission" date="2019-01" db="EMBL/GenBank/DDBJ databases">
        <authorList>
            <person name="Zhao H."/>
        </authorList>
    </citation>
    <scope>NUCLEOTIDE SEQUENCE</scope>
</reference>
<dbReference type="EMBL" id="MK451915">
    <property type="protein sequence ID" value="QEE59998.1"/>
    <property type="molecule type" value="mRNA"/>
</dbReference>
<sequence length="129" mass="14229">MTSRIDRFTNGVDFAKTEIAPCCQLVRSGSIASVGFVSSVDNPNFIPGNLKSRSEKITHKMLIGNHEKPSCSFANEASTDLSETYLIASHTTDYQHPMLLFNTLAVIVLVIAKFPNMHKVRIFGINADK</sequence>
<evidence type="ECO:0000256" key="2">
    <source>
        <dbReference type="ARBA" id="ARBA00022692"/>
    </source>
</evidence>
<accession>A0A5B9G3U4</accession>
<comment type="subcellular location">
    <subcellularLocation>
        <location evidence="1">Membrane</location>
        <topology evidence="1">Multi-pass membrane protein</topology>
    </subcellularLocation>
</comment>
<organism evidence="5">
    <name type="scientific">Betula platyphylla</name>
    <name type="common">Asian white birch</name>
    <dbReference type="NCBI Taxonomy" id="78630"/>
    <lineage>
        <taxon>Eukaryota</taxon>
        <taxon>Viridiplantae</taxon>
        <taxon>Streptophyta</taxon>
        <taxon>Embryophyta</taxon>
        <taxon>Tracheophyta</taxon>
        <taxon>Spermatophyta</taxon>
        <taxon>Magnoliopsida</taxon>
        <taxon>eudicotyledons</taxon>
        <taxon>Gunneridae</taxon>
        <taxon>Pentapetalae</taxon>
        <taxon>rosids</taxon>
        <taxon>fabids</taxon>
        <taxon>Fagales</taxon>
        <taxon>Betulaceae</taxon>
        <taxon>Betula</taxon>
    </lineage>
</organism>
<evidence type="ECO:0000256" key="4">
    <source>
        <dbReference type="ARBA" id="ARBA00023136"/>
    </source>
</evidence>
<proteinExistence type="evidence at transcript level"/>
<name>A0A5B9G3U4_BETPL</name>
<dbReference type="PANTHER" id="PTHR12665">
    <property type="entry name" value="ORMDL PROTEINS"/>
    <property type="match status" value="1"/>
</dbReference>
<evidence type="ECO:0000256" key="1">
    <source>
        <dbReference type="ARBA" id="ARBA00004141"/>
    </source>
</evidence>
<dbReference type="AlphaFoldDB" id="A0A5B9G3U4"/>
<dbReference type="Pfam" id="PF04061">
    <property type="entry name" value="ORMDL"/>
    <property type="match status" value="1"/>
</dbReference>
<keyword evidence="3" id="KW-1133">Transmembrane helix</keyword>
<protein>
    <submittedName>
        <fullName evidence="5">Uncharacterized protein</fullName>
    </submittedName>
</protein>
<evidence type="ECO:0000313" key="5">
    <source>
        <dbReference type="EMBL" id="QEE59998.1"/>
    </source>
</evidence>
<evidence type="ECO:0000256" key="3">
    <source>
        <dbReference type="ARBA" id="ARBA00022989"/>
    </source>
</evidence>